<accession>A0A397TFK4</accession>
<keyword evidence="2" id="KW-1185">Reference proteome</keyword>
<dbReference type="OrthoDB" id="2308339at2759"/>
<dbReference type="Proteomes" id="UP000265703">
    <property type="component" value="Unassembled WGS sequence"/>
</dbReference>
<dbReference type="EMBL" id="QKYT01000040">
    <property type="protein sequence ID" value="RIA96692.1"/>
    <property type="molecule type" value="Genomic_DNA"/>
</dbReference>
<dbReference type="AlphaFoldDB" id="A0A397TFK4"/>
<name>A0A397TFK4_9GLOM</name>
<comment type="caution">
    <text evidence="1">The sequence shown here is derived from an EMBL/GenBank/DDBJ whole genome shotgun (WGS) entry which is preliminary data.</text>
</comment>
<gene>
    <name evidence="1" type="ORF">C1645_754260</name>
</gene>
<sequence length="165" mass="18971">MKLDNKLKIVLFKFINTPISLSLTNREWYSISQDPCARAEWLIYKYGRAHALFHAVRLGNNFITVEVIGELLSKNAIISRYFVQRLLMHFGIHDEQLKRERNAHNQVDSSRINPFQPSPWASKLSPTIFTTLLTEGYKILNDADLATKGNDMELFILLSGGPFFV</sequence>
<organism evidence="1 2">
    <name type="scientific">Glomus cerebriforme</name>
    <dbReference type="NCBI Taxonomy" id="658196"/>
    <lineage>
        <taxon>Eukaryota</taxon>
        <taxon>Fungi</taxon>
        <taxon>Fungi incertae sedis</taxon>
        <taxon>Mucoromycota</taxon>
        <taxon>Glomeromycotina</taxon>
        <taxon>Glomeromycetes</taxon>
        <taxon>Glomerales</taxon>
        <taxon>Glomeraceae</taxon>
        <taxon>Glomus</taxon>
    </lineage>
</organism>
<protein>
    <submittedName>
        <fullName evidence="1">Uncharacterized protein</fullName>
    </submittedName>
</protein>
<reference evidence="1 2" key="1">
    <citation type="submission" date="2018-06" db="EMBL/GenBank/DDBJ databases">
        <title>Comparative genomics reveals the genomic features of Rhizophagus irregularis, R. cerebriforme, R. diaphanum and Gigaspora rosea, and their symbiotic lifestyle signature.</title>
        <authorList>
            <person name="Morin E."/>
            <person name="San Clemente H."/>
            <person name="Chen E.C.H."/>
            <person name="De La Providencia I."/>
            <person name="Hainaut M."/>
            <person name="Kuo A."/>
            <person name="Kohler A."/>
            <person name="Murat C."/>
            <person name="Tang N."/>
            <person name="Roy S."/>
            <person name="Loubradou J."/>
            <person name="Henrissat B."/>
            <person name="Grigoriev I.V."/>
            <person name="Corradi N."/>
            <person name="Roux C."/>
            <person name="Martin F.M."/>
        </authorList>
    </citation>
    <scope>NUCLEOTIDE SEQUENCE [LARGE SCALE GENOMIC DNA]</scope>
    <source>
        <strain evidence="1 2">DAOM 227022</strain>
    </source>
</reference>
<evidence type="ECO:0000313" key="2">
    <source>
        <dbReference type="Proteomes" id="UP000265703"/>
    </source>
</evidence>
<proteinExistence type="predicted"/>
<evidence type="ECO:0000313" key="1">
    <source>
        <dbReference type="EMBL" id="RIA96692.1"/>
    </source>
</evidence>
<dbReference type="STRING" id="658196.A0A397TFK4"/>
<feature type="non-terminal residue" evidence="1">
    <location>
        <position position="165"/>
    </location>
</feature>